<evidence type="ECO:0000256" key="5">
    <source>
        <dbReference type="ARBA" id="ARBA00051722"/>
    </source>
</evidence>
<dbReference type="SMART" id="SM00226">
    <property type="entry name" value="LMWPc"/>
    <property type="match status" value="1"/>
</dbReference>
<comment type="catalytic activity">
    <reaction evidence="5">
        <text>O-phospho-L-tyrosyl-[protein] + H2O = L-tyrosyl-[protein] + phosphate</text>
        <dbReference type="Rhea" id="RHEA:10684"/>
        <dbReference type="Rhea" id="RHEA-COMP:10136"/>
        <dbReference type="Rhea" id="RHEA-COMP:20101"/>
        <dbReference type="ChEBI" id="CHEBI:15377"/>
        <dbReference type="ChEBI" id="CHEBI:43474"/>
        <dbReference type="ChEBI" id="CHEBI:46858"/>
        <dbReference type="ChEBI" id="CHEBI:61978"/>
        <dbReference type="EC" id="3.1.3.48"/>
    </reaction>
</comment>
<proteinExistence type="inferred from homology"/>
<feature type="domain" description="Phosphotyrosine protein phosphatase I" evidence="6">
    <location>
        <begin position="3"/>
        <end position="144"/>
    </location>
</feature>
<reference evidence="7 8" key="1">
    <citation type="submission" date="2021-03" db="EMBL/GenBank/DDBJ databases">
        <title>Complete Genome Sequences of Two Lysobacter Strains Isolated from Sea Water (Lysobacter caseinilyticus) and Soil (Lysobacter helvus) in South Korea.</title>
        <authorList>
            <person name="Watanabe Y."/>
            <person name="Arakawa K."/>
        </authorList>
    </citation>
    <scope>NUCLEOTIDE SEQUENCE [LARGE SCALE GENOMIC DNA]</scope>
    <source>
        <strain evidence="7 8">KVB24</strain>
    </source>
</reference>
<evidence type="ECO:0000256" key="1">
    <source>
        <dbReference type="ARBA" id="ARBA00011063"/>
    </source>
</evidence>
<dbReference type="EMBL" id="AP024545">
    <property type="protein sequence ID" value="BCT93316.1"/>
    <property type="molecule type" value="Genomic_DNA"/>
</dbReference>
<dbReference type="CDD" id="cd16343">
    <property type="entry name" value="LMWPTP"/>
    <property type="match status" value="1"/>
</dbReference>
<dbReference type="PANTHER" id="PTHR11717:SF31">
    <property type="entry name" value="LOW MOLECULAR WEIGHT PROTEIN-TYROSINE-PHOSPHATASE ETP-RELATED"/>
    <property type="match status" value="1"/>
</dbReference>
<gene>
    <name evidence="7" type="ORF">LYSCAS_23400</name>
</gene>
<organism evidence="7 8">
    <name type="scientific">Noviluteimonas caseinilytica</name>
    <dbReference type="NCBI Taxonomy" id="2675101"/>
    <lineage>
        <taxon>Bacteria</taxon>
        <taxon>Pseudomonadati</taxon>
        <taxon>Pseudomonadota</taxon>
        <taxon>Gammaproteobacteria</taxon>
        <taxon>Lysobacterales</taxon>
        <taxon>Lysobacteraceae</taxon>
        <taxon>Noviluteimonas</taxon>
    </lineage>
</organism>
<sequence length="145" mass="15883">MIERILIVCVGNICRSPMAEIVLRHHLGGGDHVRVESAGLAALVGNPIDPLAQRVLEANGLSGTEHVARQVTAAMIGTADLVLAMQKRHLDAIHAISPQARGKTFLMGRWSGNTEVSDPYGKTQPVFEASYRDIDRMAHDWRMHL</sequence>
<dbReference type="InterPro" id="IPR036196">
    <property type="entry name" value="Ptyr_pPase_sf"/>
</dbReference>
<evidence type="ECO:0000256" key="4">
    <source>
        <dbReference type="ARBA" id="ARBA00022912"/>
    </source>
</evidence>
<comment type="similarity">
    <text evidence="1">Belongs to the low molecular weight phosphotyrosine protein phosphatase family.</text>
</comment>
<evidence type="ECO:0000256" key="3">
    <source>
        <dbReference type="ARBA" id="ARBA00022801"/>
    </source>
</evidence>
<dbReference type="InterPro" id="IPR023485">
    <property type="entry name" value="Ptyr_pPase"/>
</dbReference>
<evidence type="ECO:0000313" key="7">
    <source>
        <dbReference type="EMBL" id="BCT93316.1"/>
    </source>
</evidence>
<evidence type="ECO:0000259" key="6">
    <source>
        <dbReference type="SMART" id="SM00226"/>
    </source>
</evidence>
<keyword evidence="8" id="KW-1185">Reference proteome</keyword>
<keyword evidence="3" id="KW-0378">Hydrolase</keyword>
<dbReference type="Proteomes" id="UP000681317">
    <property type="component" value="Chromosome"/>
</dbReference>
<keyword evidence="4" id="KW-0904">Protein phosphatase</keyword>
<dbReference type="PRINTS" id="PR00719">
    <property type="entry name" value="LMWPTPASE"/>
</dbReference>
<dbReference type="InterPro" id="IPR017867">
    <property type="entry name" value="Tyr_phospatase_low_mol_wt"/>
</dbReference>
<evidence type="ECO:0000313" key="8">
    <source>
        <dbReference type="Proteomes" id="UP000681317"/>
    </source>
</evidence>
<name>A0ABN6FV39_9GAMM</name>
<dbReference type="InterPro" id="IPR050438">
    <property type="entry name" value="LMW_PTPase"/>
</dbReference>
<protein>
    <recommendedName>
        <fullName evidence="2">protein-tyrosine-phosphatase</fullName>
        <ecNumber evidence="2">3.1.3.48</ecNumber>
    </recommendedName>
</protein>
<evidence type="ECO:0000256" key="2">
    <source>
        <dbReference type="ARBA" id="ARBA00013064"/>
    </source>
</evidence>
<dbReference type="SUPFAM" id="SSF52788">
    <property type="entry name" value="Phosphotyrosine protein phosphatases I"/>
    <property type="match status" value="1"/>
</dbReference>
<dbReference type="EC" id="3.1.3.48" evidence="2"/>
<accession>A0ABN6FV39</accession>
<dbReference type="Gene3D" id="3.40.50.2300">
    <property type="match status" value="1"/>
</dbReference>
<dbReference type="RefSeq" id="WP_213434244.1">
    <property type="nucleotide sequence ID" value="NZ_AP024545.1"/>
</dbReference>
<dbReference type="Pfam" id="PF01451">
    <property type="entry name" value="LMWPc"/>
    <property type="match status" value="1"/>
</dbReference>
<dbReference type="PANTHER" id="PTHR11717">
    <property type="entry name" value="LOW MOLECULAR WEIGHT PROTEIN TYROSINE PHOSPHATASE"/>
    <property type="match status" value="1"/>
</dbReference>